<dbReference type="AlphaFoldDB" id="A0A0D0ASE2"/>
<accession>A0A0D0ASE2</accession>
<dbReference type="Proteomes" id="UP000053593">
    <property type="component" value="Unassembled WGS sequence"/>
</dbReference>
<keyword evidence="2" id="KW-1185">Reference proteome</keyword>
<proteinExistence type="predicted"/>
<gene>
    <name evidence="1" type="ORF">GYMLUDRAFT_250449</name>
</gene>
<organism evidence="1 2">
    <name type="scientific">Collybiopsis luxurians FD-317 M1</name>
    <dbReference type="NCBI Taxonomy" id="944289"/>
    <lineage>
        <taxon>Eukaryota</taxon>
        <taxon>Fungi</taxon>
        <taxon>Dikarya</taxon>
        <taxon>Basidiomycota</taxon>
        <taxon>Agaricomycotina</taxon>
        <taxon>Agaricomycetes</taxon>
        <taxon>Agaricomycetidae</taxon>
        <taxon>Agaricales</taxon>
        <taxon>Marasmiineae</taxon>
        <taxon>Omphalotaceae</taxon>
        <taxon>Collybiopsis</taxon>
        <taxon>Collybiopsis luxurians</taxon>
    </lineage>
</organism>
<sequence length="177" mass="19861">MFNFTKQQFNADDALAALNAISVFLFDDYRDAITNCEDKKHFIIMTIFWHDVLASAGLMNVSDDSADVPSMLLIMGCENRIVWAIAQISSLYVWKQSREKEGNLGFTTILELFQRTKNIESNLPPPDLRRKVTVGLRPVDDVSRLLASEAFRTVVHDNIPSVPEIAEAVNDAIGSLE</sequence>
<dbReference type="EMBL" id="KN834830">
    <property type="protein sequence ID" value="KIK53335.1"/>
    <property type="molecule type" value="Genomic_DNA"/>
</dbReference>
<dbReference type="InterPro" id="IPR021858">
    <property type="entry name" value="Fun_TF"/>
</dbReference>
<dbReference type="HOGENOM" id="CLU_1518040_0_0_1"/>
<dbReference type="Pfam" id="PF11951">
    <property type="entry name" value="Fungal_trans_2"/>
    <property type="match status" value="1"/>
</dbReference>
<dbReference type="OrthoDB" id="5419315at2759"/>
<evidence type="ECO:0000313" key="1">
    <source>
        <dbReference type="EMBL" id="KIK53335.1"/>
    </source>
</evidence>
<name>A0A0D0ASE2_9AGAR</name>
<reference evidence="1 2" key="1">
    <citation type="submission" date="2014-04" db="EMBL/GenBank/DDBJ databases">
        <title>Evolutionary Origins and Diversification of the Mycorrhizal Mutualists.</title>
        <authorList>
            <consortium name="DOE Joint Genome Institute"/>
            <consortium name="Mycorrhizal Genomics Consortium"/>
            <person name="Kohler A."/>
            <person name="Kuo A."/>
            <person name="Nagy L.G."/>
            <person name="Floudas D."/>
            <person name="Copeland A."/>
            <person name="Barry K.W."/>
            <person name="Cichocki N."/>
            <person name="Veneault-Fourrey C."/>
            <person name="LaButti K."/>
            <person name="Lindquist E.A."/>
            <person name="Lipzen A."/>
            <person name="Lundell T."/>
            <person name="Morin E."/>
            <person name="Murat C."/>
            <person name="Riley R."/>
            <person name="Ohm R."/>
            <person name="Sun H."/>
            <person name="Tunlid A."/>
            <person name="Henrissat B."/>
            <person name="Grigoriev I.V."/>
            <person name="Hibbett D.S."/>
            <person name="Martin F."/>
        </authorList>
    </citation>
    <scope>NUCLEOTIDE SEQUENCE [LARGE SCALE GENOMIC DNA]</scope>
    <source>
        <strain evidence="1 2">FD-317 M1</strain>
    </source>
</reference>
<evidence type="ECO:0000313" key="2">
    <source>
        <dbReference type="Proteomes" id="UP000053593"/>
    </source>
</evidence>
<protein>
    <submittedName>
        <fullName evidence="1">Uncharacterized protein</fullName>
    </submittedName>
</protein>